<dbReference type="PROSITE" id="PS50011">
    <property type="entry name" value="PROTEIN_KINASE_DOM"/>
    <property type="match status" value="1"/>
</dbReference>
<keyword evidence="1" id="KW-0723">Serine/threonine-protein kinase</keyword>
<name>A0A078B1D6_STYLE</name>
<dbReference type="GO" id="GO:0004674">
    <property type="term" value="F:protein serine/threonine kinase activity"/>
    <property type="evidence" value="ECO:0007669"/>
    <property type="project" value="UniProtKB-KW"/>
</dbReference>
<evidence type="ECO:0000256" key="4">
    <source>
        <dbReference type="ARBA" id="ARBA00022777"/>
    </source>
</evidence>
<dbReference type="InterPro" id="IPR011009">
    <property type="entry name" value="Kinase-like_dom_sf"/>
</dbReference>
<evidence type="ECO:0000313" key="8">
    <source>
        <dbReference type="EMBL" id="CDW88354.1"/>
    </source>
</evidence>
<evidence type="ECO:0000256" key="6">
    <source>
        <dbReference type="SAM" id="MobiDB-lite"/>
    </source>
</evidence>
<keyword evidence="5" id="KW-0067">ATP-binding</keyword>
<keyword evidence="2" id="KW-0808">Transferase</keyword>
<keyword evidence="4 8" id="KW-0418">Kinase</keyword>
<reference evidence="8 9" key="1">
    <citation type="submission" date="2014-06" db="EMBL/GenBank/DDBJ databases">
        <authorList>
            <person name="Swart Estienne"/>
        </authorList>
    </citation>
    <scope>NUCLEOTIDE SEQUENCE [LARGE SCALE GENOMIC DNA]</scope>
    <source>
        <strain evidence="8 9">130c</strain>
    </source>
</reference>
<protein>
    <submittedName>
        <fullName evidence="8">Nuak family snf1-like kinase partial</fullName>
    </submittedName>
</protein>
<dbReference type="Proteomes" id="UP000039865">
    <property type="component" value="Unassembled WGS sequence"/>
</dbReference>
<dbReference type="EMBL" id="CCKQ01016475">
    <property type="protein sequence ID" value="CDW88354.1"/>
    <property type="molecule type" value="Genomic_DNA"/>
</dbReference>
<evidence type="ECO:0000256" key="3">
    <source>
        <dbReference type="ARBA" id="ARBA00022741"/>
    </source>
</evidence>
<evidence type="ECO:0000313" key="9">
    <source>
        <dbReference type="Proteomes" id="UP000039865"/>
    </source>
</evidence>
<evidence type="ECO:0000259" key="7">
    <source>
        <dbReference type="PROSITE" id="PS50011"/>
    </source>
</evidence>
<dbReference type="Gene3D" id="1.10.510.10">
    <property type="entry name" value="Transferase(Phosphotransferase) domain 1"/>
    <property type="match status" value="1"/>
</dbReference>
<dbReference type="InterPro" id="IPR000719">
    <property type="entry name" value="Prot_kinase_dom"/>
</dbReference>
<dbReference type="GO" id="GO:0005524">
    <property type="term" value="F:ATP binding"/>
    <property type="evidence" value="ECO:0007669"/>
    <property type="project" value="UniProtKB-KW"/>
</dbReference>
<dbReference type="Pfam" id="PF00069">
    <property type="entry name" value="Pkinase"/>
    <property type="match status" value="1"/>
</dbReference>
<dbReference type="InParanoid" id="A0A078B1D6"/>
<dbReference type="CDD" id="cd14335">
    <property type="entry name" value="UBA_SnRK1_plant"/>
    <property type="match status" value="1"/>
</dbReference>
<dbReference type="PANTHER" id="PTHR24346">
    <property type="entry name" value="MAP/MICROTUBULE AFFINITY-REGULATING KINASE"/>
    <property type="match status" value="1"/>
</dbReference>
<dbReference type="GO" id="GO:0005737">
    <property type="term" value="C:cytoplasm"/>
    <property type="evidence" value="ECO:0007669"/>
    <property type="project" value="TreeGrafter"/>
</dbReference>
<dbReference type="SUPFAM" id="SSF56112">
    <property type="entry name" value="Protein kinase-like (PK-like)"/>
    <property type="match status" value="1"/>
</dbReference>
<dbReference type="PANTHER" id="PTHR24346:SF82">
    <property type="entry name" value="KP78A-RELATED"/>
    <property type="match status" value="1"/>
</dbReference>
<dbReference type="AlphaFoldDB" id="A0A078B1D6"/>
<evidence type="ECO:0000256" key="1">
    <source>
        <dbReference type="ARBA" id="ARBA00022527"/>
    </source>
</evidence>
<accession>A0A078B1D6</accession>
<keyword evidence="3" id="KW-0547">Nucleotide-binding</keyword>
<dbReference type="SMART" id="SM00220">
    <property type="entry name" value="S_TKc"/>
    <property type="match status" value="1"/>
</dbReference>
<gene>
    <name evidence="8" type="primary">Contig3219.g3442</name>
    <name evidence="8" type="ORF">STYLEM_17475</name>
</gene>
<proteinExistence type="predicted"/>
<organism evidence="8 9">
    <name type="scientific">Stylonychia lemnae</name>
    <name type="common">Ciliate</name>
    <dbReference type="NCBI Taxonomy" id="5949"/>
    <lineage>
        <taxon>Eukaryota</taxon>
        <taxon>Sar</taxon>
        <taxon>Alveolata</taxon>
        <taxon>Ciliophora</taxon>
        <taxon>Intramacronucleata</taxon>
        <taxon>Spirotrichea</taxon>
        <taxon>Stichotrichia</taxon>
        <taxon>Sporadotrichida</taxon>
        <taxon>Oxytrichidae</taxon>
        <taxon>Stylonychinae</taxon>
        <taxon>Stylonychia</taxon>
    </lineage>
</organism>
<feature type="region of interest" description="Disordered" evidence="6">
    <location>
        <begin position="352"/>
        <end position="374"/>
    </location>
</feature>
<sequence length="1255" mass="147844">MKKIVRNADLLNQISDTKILNQTQNHKRACKSQEKFHRNSPIKQLILQSQYPSQLEAPQIEIGSNKLICTSSNGRVGEVVTDFDKQNIEIKEPNSTKNRQQLSFIQIYNQYNTPQNNQKQALASKYQQKINRYRAASQKDVRNVHEARLNITQRLLPHKEQDMFRPNYFKKLEAWGSPQISRYGIQLSRSSQQQFMIYNGLNSFKPLKIQEYSSAFKSKLVVQTTKCTQPKIVWKLSQNSQLTISSNQGSLAQIITQYPRLQKLNESESFIIPQQQLKNLSQSNKAKKRNPVLDIYKIDKQSPRMIINNQILGQSQNMTPIEYQNRLQQQFQNQQQLHTSLLSKTNYALPTTQPFYLSPRRQQTTSENMDTQNSQDNLSIVEQIRNEIVSAGADTGRLDQQIQKQINQLKKLRKLTQQINNNNIQTSIQLQYHTGGTGTGDNTEQSICSNTEKRLNYRQSSNINSNETLENNLDGRKQLKSQLRVRRTSNTLTQETPYEINVQNYENSQIISQEVCLEQTYNQDNETPHEANVENSQLNEDIQSIIDVDVVRQESNGLQSLNIQINKSKSMKDGSPLKGLLITEKDHRIIEKFRRKRDSIKQSSEFFSQIGGSTLSDIIKQKRFSEQHDIETINEGTVEEDIPFQQNQSLHLSHRQAIAEKANQDQQNIQQQFQDLVTFEFKSDNNMFQQTDKDKRQSIKELSRIYLVKNIKKQLKQNINETDLSKKVKSELCFYKLGKIIRKENSNLVRIRKGWSILGNKEVSLMTMRTVDSYKETFKRDVEIRKYLKSRFIQKIYEEFESRKDQIMIYVEDPISSHDLKEVIDYHQKLKEYQAQFFFKQIAFCLLQLKIKKIAHRNINLESFVFSTHKSMILQLRNFGRYYLYKSAKQDYLNTLKYQNQQEATEFTAPEILLKSPSQSFYQHDIWSVGVLLYYMLHGAYPYPKNTYQDIIKYLNDKNYDLRIDPELSDECKDILKQLLTINTYQRITIEEIINHPWVLRQVVKIDINLNNLGEDQRFNSNKSKFESLYSNEDGDDDGDYFSENEHSINSNGTIYFDENYDKYEFYEDDLINHCRSQILSPNNSIIQDKDLPVDQYDHKFLSDNDGDKYFSGKASFLQNAIGFNHQVVEKFDKFYMKKQRQLHVKLENQRKFRQMTQNDIFLRISRHLTYRSEDQKARDKEIEDDLLESIFQIELDDNMDEEQRRQRDIIDENILQKLEQQGIPRQFIMDCLKQDIKNYITASYYLMLKASKEL</sequence>
<evidence type="ECO:0000256" key="2">
    <source>
        <dbReference type="ARBA" id="ARBA00022679"/>
    </source>
</evidence>
<keyword evidence="9" id="KW-1185">Reference proteome</keyword>
<feature type="domain" description="Protein kinase" evidence="7">
    <location>
        <begin position="735"/>
        <end position="999"/>
    </location>
</feature>
<dbReference type="GO" id="GO:0035556">
    <property type="term" value="P:intracellular signal transduction"/>
    <property type="evidence" value="ECO:0007669"/>
    <property type="project" value="TreeGrafter"/>
</dbReference>
<evidence type="ECO:0000256" key="5">
    <source>
        <dbReference type="ARBA" id="ARBA00022840"/>
    </source>
</evidence>